<organism evidence="1 2">
    <name type="scientific">Luteolibacter algae</name>
    <dbReference type="NCBI Taxonomy" id="454151"/>
    <lineage>
        <taxon>Bacteria</taxon>
        <taxon>Pseudomonadati</taxon>
        <taxon>Verrucomicrobiota</taxon>
        <taxon>Verrucomicrobiia</taxon>
        <taxon>Verrucomicrobiales</taxon>
        <taxon>Verrucomicrobiaceae</taxon>
        <taxon>Luteolibacter</taxon>
    </lineage>
</organism>
<sequence>MKEMYISTKKTLSRRTVLKQAGIALCLPMLDAMVPAFGASAPVSPRRFVGVSLSLGLHGPYLVPEEKGRSYTPSPYLTDLQDIREEFTVISGTSHPGVNGGHTAEASIYSACPLNRGAVDRNTISIDQLMAKHLGHETRFPSLVLNTAQTRSPSYTENGAMIPAINDARKLFAQLFMEDSEDEKRRQVEINSQGQSILDIVRNETKSLERKLGAGDRQKLDEWLSSVRDLEIRLEVNEAWLNRPKPRITELPELADNNSAPDQMRAMLDVVALSLRTDSTRFVTLHCTGNNTRSIDGVEENYHSLSHHGKDPEKLEQLAIVEKQNIDTWGGFLRELKKHNLLQDTMSIMTSNLGNASSHDNKNMPVLFAGGGFKHGHHLAFSQTDNYPLPNLYLSMLQNLGLEHDRFATSTSTMSGI</sequence>
<evidence type="ECO:0000313" key="2">
    <source>
        <dbReference type="Proteomes" id="UP001597375"/>
    </source>
</evidence>
<dbReference type="PROSITE" id="PS51318">
    <property type="entry name" value="TAT"/>
    <property type="match status" value="1"/>
</dbReference>
<dbReference type="RefSeq" id="WP_386819253.1">
    <property type="nucleotide sequence ID" value="NZ_JBHUIT010000003.1"/>
</dbReference>
<dbReference type="InterPro" id="IPR011447">
    <property type="entry name" value="DUF1552"/>
</dbReference>
<gene>
    <name evidence="1" type="ORF">ACFSSA_05730</name>
</gene>
<dbReference type="Proteomes" id="UP001597375">
    <property type="component" value="Unassembled WGS sequence"/>
</dbReference>
<protein>
    <submittedName>
        <fullName evidence="1">DUF1552 domain-containing protein</fullName>
    </submittedName>
</protein>
<dbReference type="EMBL" id="JBHUIT010000003">
    <property type="protein sequence ID" value="MFD2256165.1"/>
    <property type="molecule type" value="Genomic_DNA"/>
</dbReference>
<dbReference type="Pfam" id="PF07586">
    <property type="entry name" value="HXXSHH"/>
    <property type="match status" value="1"/>
</dbReference>
<proteinExistence type="predicted"/>
<accession>A0ABW5D941</accession>
<name>A0ABW5D941_9BACT</name>
<comment type="caution">
    <text evidence="1">The sequence shown here is derived from an EMBL/GenBank/DDBJ whole genome shotgun (WGS) entry which is preliminary data.</text>
</comment>
<keyword evidence="2" id="KW-1185">Reference proteome</keyword>
<dbReference type="InterPro" id="IPR006311">
    <property type="entry name" value="TAT_signal"/>
</dbReference>
<reference evidence="2" key="1">
    <citation type="journal article" date="2019" name="Int. J. Syst. Evol. Microbiol.">
        <title>The Global Catalogue of Microorganisms (GCM) 10K type strain sequencing project: providing services to taxonomists for standard genome sequencing and annotation.</title>
        <authorList>
            <consortium name="The Broad Institute Genomics Platform"/>
            <consortium name="The Broad Institute Genome Sequencing Center for Infectious Disease"/>
            <person name="Wu L."/>
            <person name="Ma J."/>
        </authorList>
    </citation>
    <scope>NUCLEOTIDE SEQUENCE [LARGE SCALE GENOMIC DNA]</scope>
    <source>
        <strain evidence="2">CGMCC 4.7106</strain>
    </source>
</reference>
<evidence type="ECO:0000313" key="1">
    <source>
        <dbReference type="EMBL" id="MFD2256165.1"/>
    </source>
</evidence>